<dbReference type="RefSeq" id="WP_379783456.1">
    <property type="nucleotide sequence ID" value="NZ_JBHSMU010000012.1"/>
</dbReference>
<dbReference type="Pfam" id="PF13975">
    <property type="entry name" value="gag-asp_proteas"/>
    <property type="match status" value="1"/>
</dbReference>
<comment type="caution">
    <text evidence="2">The sequence shown here is derived from an EMBL/GenBank/DDBJ whole genome shotgun (WGS) entry which is preliminary data.</text>
</comment>
<dbReference type="Proteomes" id="UP001596050">
    <property type="component" value="Unassembled WGS sequence"/>
</dbReference>
<dbReference type="Pfam" id="PF13650">
    <property type="entry name" value="Asp_protease_2"/>
    <property type="match status" value="1"/>
</dbReference>
<dbReference type="EMBL" id="JBHSMU010000012">
    <property type="protein sequence ID" value="MFC5460514.1"/>
    <property type="molecule type" value="Genomic_DNA"/>
</dbReference>
<dbReference type="GO" id="GO:0006508">
    <property type="term" value="P:proteolysis"/>
    <property type="evidence" value="ECO:0007669"/>
    <property type="project" value="UniProtKB-KW"/>
</dbReference>
<dbReference type="PROSITE" id="PS51257">
    <property type="entry name" value="PROKAR_LIPOPROTEIN"/>
    <property type="match status" value="1"/>
</dbReference>
<reference evidence="3" key="1">
    <citation type="journal article" date="2019" name="Int. J. Syst. Evol. Microbiol.">
        <title>The Global Catalogue of Microorganisms (GCM) 10K type strain sequencing project: providing services to taxonomists for standard genome sequencing and annotation.</title>
        <authorList>
            <consortium name="The Broad Institute Genomics Platform"/>
            <consortium name="The Broad Institute Genome Sequencing Center for Infectious Disease"/>
            <person name="Wu L."/>
            <person name="Ma J."/>
        </authorList>
    </citation>
    <scope>NUCLEOTIDE SEQUENCE [LARGE SCALE GENOMIC DNA]</scope>
    <source>
        <strain evidence="3">KACC 12649</strain>
    </source>
</reference>
<sequence length="333" mass="36599">MTRPHANRARPSAFLPAMLFFWSGCALAQTGLEPGCVIGQPIVLPITFAYADERPTIPGTIAGHPASVLVDTASSVSMLYRPALEKLGVKVRSSETNYPGQDILIANIPSLTVGPVSLKGYFTVLESKDDIAMRLGANYLARSDHEIWWAGKQIQFTSPKGCRKSFLAAWDPAAHVVPFETDQLKKDMRAWFKVKVNGRDVDTILDTNFPVSLMDLHTAARFGITPESPGAVEEDAIVSWRDKAQRVWRVPVANMSIGSYHVQNATIRIMDLTLSGEMMTLGADFLRNHRVLVSMSQKRLYISHLGGPSFSTPLSEPEAQATRCTTRECVTAP</sequence>
<keyword evidence="2" id="KW-0378">Hydrolase</keyword>
<name>A0ABW0L4B3_9BURK</name>
<dbReference type="GO" id="GO:0008233">
    <property type="term" value="F:peptidase activity"/>
    <property type="evidence" value="ECO:0007669"/>
    <property type="project" value="UniProtKB-KW"/>
</dbReference>
<protein>
    <submittedName>
        <fullName evidence="2">Aspartyl protease family protein</fullName>
    </submittedName>
</protein>
<evidence type="ECO:0000256" key="1">
    <source>
        <dbReference type="SAM" id="SignalP"/>
    </source>
</evidence>
<organism evidence="2 3">
    <name type="scientific">Massilia niabensis</name>
    <dbReference type="NCBI Taxonomy" id="544910"/>
    <lineage>
        <taxon>Bacteria</taxon>
        <taxon>Pseudomonadati</taxon>
        <taxon>Pseudomonadota</taxon>
        <taxon>Betaproteobacteria</taxon>
        <taxon>Burkholderiales</taxon>
        <taxon>Oxalobacteraceae</taxon>
        <taxon>Telluria group</taxon>
        <taxon>Massilia</taxon>
    </lineage>
</organism>
<dbReference type="Gene3D" id="2.40.70.10">
    <property type="entry name" value="Acid Proteases"/>
    <property type="match status" value="2"/>
</dbReference>
<dbReference type="InterPro" id="IPR021109">
    <property type="entry name" value="Peptidase_aspartic_dom_sf"/>
</dbReference>
<accession>A0ABW0L4B3</accession>
<keyword evidence="1" id="KW-0732">Signal</keyword>
<evidence type="ECO:0000313" key="3">
    <source>
        <dbReference type="Proteomes" id="UP001596050"/>
    </source>
</evidence>
<proteinExistence type="predicted"/>
<keyword evidence="2" id="KW-0645">Protease</keyword>
<evidence type="ECO:0000313" key="2">
    <source>
        <dbReference type="EMBL" id="MFC5460514.1"/>
    </source>
</evidence>
<gene>
    <name evidence="2" type="ORF">ACFPN5_11925</name>
</gene>
<dbReference type="SUPFAM" id="SSF50630">
    <property type="entry name" value="Acid proteases"/>
    <property type="match status" value="1"/>
</dbReference>
<feature type="signal peptide" evidence="1">
    <location>
        <begin position="1"/>
        <end position="28"/>
    </location>
</feature>
<keyword evidence="3" id="KW-1185">Reference proteome</keyword>
<feature type="chain" id="PRO_5045496345" evidence="1">
    <location>
        <begin position="29"/>
        <end position="333"/>
    </location>
</feature>